<dbReference type="SUPFAM" id="SSF52540">
    <property type="entry name" value="P-loop containing nucleoside triphosphate hydrolases"/>
    <property type="match status" value="2"/>
</dbReference>
<comment type="caution">
    <text evidence="3">The sequence shown here is derived from an EMBL/GenBank/DDBJ whole genome shotgun (WGS) entry which is preliminary data.</text>
</comment>
<accession>A0A0L8BR11</accession>
<sequence>MKLKFKVQPYQTNAVDAVVDCFAGQPRNDGLTYRIDPGRKAQSSAFEEGFKNADFALSEPQILENIQKVQRRQNLPLSQSLTEFTTSNNRGERVPAPAAYKKDALAATRVHLDVEMETGTGKTYCYIKTIFEMNKRYGWSKFIVMVPSIAIREGVAKSLQITADHFTESYGKKARFFIYNSKRLHELESFSSDAGINVMIINIQAFNARGADNRRIYDELDDFQSRKPIDVIASNRPIIILDEPQKMEGAATTEALPKFKPLMILRYSATHRTQHSRIHRLDALDAYNQKLVKKIAVRGIHTRGLAGTNAYLYLEGIDISKKAPVARVELEVKLASGEIKRQLRRLEFRDDLFVESGDLDQYSGFTISQIDAVSETVEFTNGVVLKAGEANGDVSERDIRRIQIRETIKAHFDKERQLFSRGIKVLSLFFIDEVVKYRDYAQADEKGEYARVFEEEYTLLKEEYLSELAIDNEAYRKYLAGIDAAKTHNGYFSIDKKTNRLKDPDVGARAVDSDDVDAYDLILKDKESLLAFPTSRDSPDDGAKRMVRFIFSHSALREGWDNPNVFVMCMMKHSDNTISRRQEVGRGLRLSVDQNGDRMDHPATVHDINVLTVVASESYKVFVDALQKEMVEALTARPRQANEEYFKGKVLHTEDGTVEVSPDMAAGIEFFLVQNGYVDRQKNITEKYQTARQSGTIAELPDDLKSYTDQILDLVDGVFNERQLPKLQDDRRSKINPLNDNFHRKEFQELWNRINQKAVYRVEFDPGELIRKSVSALDSHLRVTPLQYTVTSGIQQDGLTYDTIGDGKSFREKEQATYQADSVTSLVKYDLLAKLAEGTQLTRQTIAEILSKIQSSVFNQFKQNPEHFISEASRLIIEQKASMVIERLTYDAVSERYETDIFTASQTVQDFSRASEKLKKHVYDYALLDSDTERRFVEQLDTSNEIVVYAKLPRGFAIPTPVGDYNPDWAISFKEGSVRHIYFVAETKGTLSSLKMREFETTKIECARRFFEEVGSKVTTDQVKYDVVTDYSRLMDVVRSA</sequence>
<organism evidence="3 4">
    <name type="scientific">Ensifer adhaerens</name>
    <name type="common">Sinorhizobium morelense</name>
    <dbReference type="NCBI Taxonomy" id="106592"/>
    <lineage>
        <taxon>Bacteria</taxon>
        <taxon>Pseudomonadati</taxon>
        <taxon>Pseudomonadota</taxon>
        <taxon>Alphaproteobacteria</taxon>
        <taxon>Hyphomicrobiales</taxon>
        <taxon>Rhizobiaceae</taxon>
        <taxon>Sinorhizobium/Ensifer group</taxon>
        <taxon>Ensifer</taxon>
    </lineage>
</organism>
<feature type="domain" description="Type III restriction enzyme C-terminal endonuclease" evidence="2">
    <location>
        <begin position="919"/>
        <end position="1030"/>
    </location>
</feature>
<dbReference type="InterPro" id="IPR006935">
    <property type="entry name" value="Helicase/UvrB_N"/>
</dbReference>
<dbReference type="Pfam" id="PF19778">
    <property type="entry name" value="RE_endonuc"/>
    <property type="match status" value="1"/>
</dbReference>
<dbReference type="GO" id="GO:0005524">
    <property type="term" value="F:ATP binding"/>
    <property type="evidence" value="ECO:0007669"/>
    <property type="project" value="InterPro"/>
</dbReference>
<reference evidence="4" key="1">
    <citation type="submission" date="2015-07" db="EMBL/GenBank/DDBJ databases">
        <title>Whole genome sequence of an Ensifer adhaerens strain isolated from a cave pool in the Wind Cave National Park.</title>
        <authorList>
            <person name="Eng W.W.H."/>
            <person name="Gan H.M."/>
            <person name="Barton H.A."/>
            <person name="Savka M.A."/>
        </authorList>
    </citation>
    <scope>NUCLEOTIDE SEQUENCE [LARGE SCALE GENOMIC DNA]</scope>
    <source>
        <strain evidence="4">SD006</strain>
    </source>
</reference>
<dbReference type="AlphaFoldDB" id="A0A0L8BR11"/>
<evidence type="ECO:0000259" key="2">
    <source>
        <dbReference type="Pfam" id="PF19778"/>
    </source>
</evidence>
<gene>
    <name evidence="3" type="ORF">AC244_18965</name>
</gene>
<keyword evidence="3" id="KW-0378">Hydrolase</keyword>
<dbReference type="GO" id="GO:0003677">
    <property type="term" value="F:DNA binding"/>
    <property type="evidence" value="ECO:0007669"/>
    <property type="project" value="InterPro"/>
</dbReference>
<keyword evidence="3" id="KW-0255">Endonuclease</keyword>
<evidence type="ECO:0000313" key="4">
    <source>
        <dbReference type="Proteomes" id="UP000037425"/>
    </source>
</evidence>
<dbReference type="EMBL" id="LGAP01000013">
    <property type="protein sequence ID" value="KOF17000.1"/>
    <property type="molecule type" value="Genomic_DNA"/>
</dbReference>
<dbReference type="PATRIC" id="fig|106592.7.peg.1600"/>
<name>A0A0L8BR11_ENSAD</name>
<dbReference type="GO" id="GO:0015668">
    <property type="term" value="F:type III site-specific deoxyribonuclease activity"/>
    <property type="evidence" value="ECO:0007669"/>
    <property type="project" value="InterPro"/>
</dbReference>
<dbReference type="Gene3D" id="3.40.50.300">
    <property type="entry name" value="P-loop containing nucleotide triphosphate hydrolases"/>
    <property type="match status" value="2"/>
</dbReference>
<keyword evidence="3" id="KW-0540">Nuclease</keyword>
<dbReference type="RefSeq" id="WP_053250379.1">
    <property type="nucleotide sequence ID" value="NZ_LGAP01000013.1"/>
</dbReference>
<dbReference type="OrthoDB" id="9804145at2"/>
<proteinExistence type="predicted"/>
<dbReference type="InterPro" id="IPR027417">
    <property type="entry name" value="P-loop_NTPase"/>
</dbReference>
<dbReference type="InterPro" id="IPR045572">
    <property type="entry name" value="RE_endonuc_C"/>
</dbReference>
<evidence type="ECO:0000313" key="3">
    <source>
        <dbReference type="EMBL" id="KOF17000.1"/>
    </source>
</evidence>
<dbReference type="Proteomes" id="UP000037425">
    <property type="component" value="Unassembled WGS sequence"/>
</dbReference>
<protein>
    <submittedName>
        <fullName evidence="3">Restriction endonuclease subunit R</fullName>
    </submittedName>
</protein>
<feature type="domain" description="Helicase/UvrB N-terminal" evidence="1">
    <location>
        <begin position="107"/>
        <end position="271"/>
    </location>
</feature>
<evidence type="ECO:0000259" key="1">
    <source>
        <dbReference type="Pfam" id="PF04851"/>
    </source>
</evidence>
<dbReference type="Pfam" id="PF04851">
    <property type="entry name" value="ResIII"/>
    <property type="match status" value="1"/>
</dbReference>